<dbReference type="GO" id="GO:0016787">
    <property type="term" value="F:hydrolase activity"/>
    <property type="evidence" value="ECO:0007669"/>
    <property type="project" value="UniProtKB-KW"/>
</dbReference>
<reference evidence="1 2" key="1">
    <citation type="submission" date="2023-10" db="EMBL/GenBank/DDBJ databases">
        <title>Paenibacillus strain PFR10 Genome sequencing and assembly.</title>
        <authorList>
            <person name="Kim I."/>
        </authorList>
    </citation>
    <scope>NUCLEOTIDE SEQUENCE [LARGE SCALE GENOMIC DNA]</scope>
    <source>
        <strain evidence="1 2">PFR10</strain>
    </source>
</reference>
<dbReference type="Pfam" id="PF11308">
    <property type="entry name" value="Glyco_hydro_129"/>
    <property type="match status" value="1"/>
</dbReference>
<dbReference type="Proteomes" id="UP001260980">
    <property type="component" value="Unassembled WGS sequence"/>
</dbReference>
<proteinExistence type="predicted"/>
<protein>
    <submittedName>
        <fullName evidence="1">Glycoside hydrolase</fullName>
    </submittedName>
</protein>
<accession>A0ABU3RDN5</accession>
<comment type="caution">
    <text evidence="1">The sequence shown here is derived from an EMBL/GenBank/DDBJ whole genome shotgun (WGS) entry which is preliminary data.</text>
</comment>
<keyword evidence="2" id="KW-1185">Reference proteome</keyword>
<name>A0ABU3RDN5_9BACL</name>
<evidence type="ECO:0000313" key="2">
    <source>
        <dbReference type="Proteomes" id="UP001260980"/>
    </source>
</evidence>
<organism evidence="1 2">
    <name type="scientific">Paenibacillus violae</name>
    <dbReference type="NCBI Taxonomy" id="3077234"/>
    <lineage>
        <taxon>Bacteria</taxon>
        <taxon>Bacillati</taxon>
        <taxon>Bacillota</taxon>
        <taxon>Bacilli</taxon>
        <taxon>Bacillales</taxon>
        <taxon>Paenibacillaceae</taxon>
        <taxon>Paenibacillus</taxon>
    </lineage>
</organism>
<dbReference type="RefSeq" id="WP_315952178.1">
    <property type="nucleotide sequence ID" value="NZ_JAWCUD010000003.1"/>
</dbReference>
<keyword evidence="1" id="KW-0378">Hydrolase</keyword>
<gene>
    <name evidence="1" type="ORF">RQP52_13760</name>
</gene>
<sequence>MLNTWILEDHQLELKLDTLEKRITVTDKRVNKGWEQLPFERGWQIYQVSQSGNTLKVELQGAFAMSVTIALTEQSEVTFTLSADPHAPFEKISFPPAFEAPNPEHYVLQTDSQGLLLPVTDTVYPLEEQPIFFCGGGAAMAWIGVTDTALETGYMAIIETPFDAAIDLKRERGLITFAPTWLSSMGAFGYERKIRYIFFHQGGYVAQCKRYRAYAWPKNNVISLKENQERFPAIAKILGAVHIYAWDKAREVIFAQKLKEAGIDKAMFLWDANHLPYPEEDYDSRLKELGYATGAYELFTDIHPEGHAGNTEIERIPLKRNVYPGLFEQITSRKPDGSTYSNQYGTYVCPVAVRPEMVKRVEKELQIYPHETYFVDVYQANGLYECHHEDHPLTRQQYAEAIVQNYEYLEDNYGTFIGAEFGADFAGSHSVYVHGMMTLQRTWFNSDIHKKGSIYHYGDWKNNERPSVMLGTRTATDTYLAYSINEYTRVPLYELVYHDAIVTSWRWEDANHHSPEIWWKKDLFNILYGSAPLWSIDQERWDSFEATFVESYQRICPWLQQICYDELVSHRFVSEDRHVQETLFSSGKRAIVNFGDKPYLYEEELIDPRGFIVKNASDN</sequence>
<dbReference type="InterPro" id="IPR021459">
    <property type="entry name" value="GH101-related"/>
</dbReference>
<evidence type="ECO:0000313" key="1">
    <source>
        <dbReference type="EMBL" id="MDU0202164.1"/>
    </source>
</evidence>
<dbReference type="EMBL" id="JAWCUD010000003">
    <property type="protein sequence ID" value="MDU0202164.1"/>
    <property type="molecule type" value="Genomic_DNA"/>
</dbReference>